<feature type="compositionally biased region" description="Polar residues" evidence="1">
    <location>
        <begin position="1"/>
        <end position="10"/>
    </location>
</feature>
<reference evidence="2 3" key="1">
    <citation type="submission" date="2024-01" db="EMBL/GenBank/DDBJ databases">
        <title>The genomes of 5 underutilized Papilionoideae crops provide insights into root nodulation and disease resistanc.</title>
        <authorList>
            <person name="Jiang F."/>
        </authorList>
    </citation>
    <scope>NUCLEOTIDE SEQUENCE [LARGE SCALE GENOMIC DNA]</scope>
    <source>
        <strain evidence="2">LVBAO_FW01</strain>
        <tissue evidence="2">Leaves</tissue>
    </source>
</reference>
<name>A0AAN9MSE9_CANGL</name>
<accession>A0AAN9MSE9</accession>
<dbReference type="AlphaFoldDB" id="A0AAN9MSE9"/>
<proteinExistence type="predicted"/>
<keyword evidence="3" id="KW-1185">Reference proteome</keyword>
<dbReference type="EMBL" id="JAYMYQ010000001">
    <property type="protein sequence ID" value="KAK7360120.1"/>
    <property type="molecule type" value="Genomic_DNA"/>
</dbReference>
<protein>
    <submittedName>
        <fullName evidence="2">Uncharacterized protein</fullName>
    </submittedName>
</protein>
<gene>
    <name evidence="2" type="ORF">VNO77_02097</name>
</gene>
<feature type="region of interest" description="Disordered" evidence="1">
    <location>
        <begin position="1"/>
        <end position="20"/>
    </location>
</feature>
<evidence type="ECO:0000256" key="1">
    <source>
        <dbReference type="SAM" id="MobiDB-lite"/>
    </source>
</evidence>
<organism evidence="2 3">
    <name type="scientific">Canavalia gladiata</name>
    <name type="common">Sword bean</name>
    <name type="synonym">Dolichos gladiatus</name>
    <dbReference type="NCBI Taxonomy" id="3824"/>
    <lineage>
        <taxon>Eukaryota</taxon>
        <taxon>Viridiplantae</taxon>
        <taxon>Streptophyta</taxon>
        <taxon>Embryophyta</taxon>
        <taxon>Tracheophyta</taxon>
        <taxon>Spermatophyta</taxon>
        <taxon>Magnoliopsida</taxon>
        <taxon>eudicotyledons</taxon>
        <taxon>Gunneridae</taxon>
        <taxon>Pentapetalae</taxon>
        <taxon>rosids</taxon>
        <taxon>fabids</taxon>
        <taxon>Fabales</taxon>
        <taxon>Fabaceae</taxon>
        <taxon>Papilionoideae</taxon>
        <taxon>50 kb inversion clade</taxon>
        <taxon>NPAAA clade</taxon>
        <taxon>indigoferoid/millettioid clade</taxon>
        <taxon>Phaseoleae</taxon>
        <taxon>Canavalia</taxon>
    </lineage>
</organism>
<dbReference type="Proteomes" id="UP001367508">
    <property type="component" value="Unassembled WGS sequence"/>
</dbReference>
<evidence type="ECO:0000313" key="2">
    <source>
        <dbReference type="EMBL" id="KAK7360120.1"/>
    </source>
</evidence>
<evidence type="ECO:0000313" key="3">
    <source>
        <dbReference type="Proteomes" id="UP001367508"/>
    </source>
</evidence>
<sequence>MASSSSTTVKRISKGRSGAENEAKKIAPIYFRAVEKTKKIQITFTILVKVLMSIGPGEDLDLLKREFEEFIKGIDLHTHQVSWNKTG</sequence>
<comment type="caution">
    <text evidence="2">The sequence shown here is derived from an EMBL/GenBank/DDBJ whole genome shotgun (WGS) entry which is preliminary data.</text>
</comment>